<dbReference type="GO" id="GO:0004252">
    <property type="term" value="F:serine-type endopeptidase activity"/>
    <property type="evidence" value="ECO:0007669"/>
    <property type="project" value="InterPro"/>
</dbReference>
<dbReference type="PANTHER" id="PTHR43731">
    <property type="entry name" value="RHOMBOID PROTEASE"/>
    <property type="match status" value="1"/>
</dbReference>
<evidence type="ECO:0000313" key="9">
    <source>
        <dbReference type="Proteomes" id="UP000321736"/>
    </source>
</evidence>
<keyword evidence="4" id="KW-0378">Hydrolase</keyword>
<dbReference type="InterPro" id="IPR035952">
    <property type="entry name" value="Rhomboid-like_sf"/>
</dbReference>
<keyword evidence="6" id="KW-0472">Membrane</keyword>
<evidence type="ECO:0000313" key="8">
    <source>
        <dbReference type="EMBL" id="GEP84725.1"/>
    </source>
</evidence>
<dbReference type="GO" id="GO:0006508">
    <property type="term" value="P:proteolysis"/>
    <property type="evidence" value="ECO:0007669"/>
    <property type="project" value="UniProtKB-KW"/>
</dbReference>
<dbReference type="InterPro" id="IPR050925">
    <property type="entry name" value="Rhomboid_protease_S54"/>
</dbReference>
<evidence type="ECO:0000256" key="3">
    <source>
        <dbReference type="ARBA" id="ARBA00022692"/>
    </source>
</evidence>
<comment type="subcellular location">
    <subcellularLocation>
        <location evidence="1">Membrane</location>
        <topology evidence="1">Multi-pass membrane protein</topology>
    </subcellularLocation>
</comment>
<evidence type="ECO:0000256" key="5">
    <source>
        <dbReference type="ARBA" id="ARBA00022989"/>
    </source>
</evidence>
<dbReference type="InterPro" id="IPR011990">
    <property type="entry name" value="TPR-like_helical_dom_sf"/>
</dbReference>
<name>A0A239U202_9STAP</name>
<evidence type="ECO:0000259" key="7">
    <source>
        <dbReference type="Pfam" id="PF01694"/>
    </source>
</evidence>
<dbReference type="Pfam" id="PF01694">
    <property type="entry name" value="Rhomboid"/>
    <property type="match status" value="1"/>
</dbReference>
<evidence type="ECO:0000256" key="1">
    <source>
        <dbReference type="ARBA" id="ARBA00004141"/>
    </source>
</evidence>
<dbReference type="InterPro" id="IPR022764">
    <property type="entry name" value="Peptidase_S54_rhomboid_dom"/>
</dbReference>
<dbReference type="AlphaFoldDB" id="A0A239U202"/>
<dbReference type="EMBL" id="BKAR01000014">
    <property type="protein sequence ID" value="GEP84725.1"/>
    <property type="molecule type" value="Genomic_DNA"/>
</dbReference>
<reference evidence="8 9" key="1">
    <citation type="submission" date="2019-07" db="EMBL/GenBank/DDBJ databases">
        <title>Whole genome shotgun sequence of Staphylococcus piscifermentans NBRC 109625.</title>
        <authorList>
            <person name="Hosoyama A."/>
            <person name="Uohara A."/>
            <person name="Ohji S."/>
            <person name="Ichikawa N."/>
        </authorList>
    </citation>
    <scope>NUCLEOTIDE SEQUENCE [LARGE SCALE GENOMIC DNA]</scope>
    <source>
        <strain evidence="8 9">NBRC 109625</strain>
    </source>
</reference>
<dbReference type="Proteomes" id="UP000321736">
    <property type="component" value="Unassembled WGS sequence"/>
</dbReference>
<keyword evidence="5" id="KW-1133">Transmembrane helix</keyword>
<evidence type="ECO:0000256" key="2">
    <source>
        <dbReference type="ARBA" id="ARBA00009045"/>
    </source>
</evidence>
<dbReference type="Gene3D" id="1.25.40.10">
    <property type="entry name" value="Tetratricopeptide repeat domain"/>
    <property type="match status" value="1"/>
</dbReference>
<evidence type="ECO:0000256" key="4">
    <source>
        <dbReference type="ARBA" id="ARBA00022801"/>
    </source>
</evidence>
<comment type="caution">
    <text evidence="8">The sequence shown here is derived from an EMBL/GenBank/DDBJ whole genome shotgun (WGS) entry which is preliminary data.</text>
</comment>
<dbReference type="GO" id="GO:0016020">
    <property type="term" value="C:membrane"/>
    <property type="evidence" value="ECO:0007669"/>
    <property type="project" value="UniProtKB-SubCell"/>
</dbReference>
<gene>
    <name evidence="8" type="ORF">SPI02_13100</name>
</gene>
<proteinExistence type="inferred from homology"/>
<accession>A0A239U202</accession>
<feature type="domain" description="Peptidase S54 rhomboid" evidence="7">
    <location>
        <begin position="199"/>
        <end position="333"/>
    </location>
</feature>
<comment type="similarity">
    <text evidence="2">Belongs to the peptidase S54 family.</text>
</comment>
<dbReference type="Gene3D" id="1.20.1540.10">
    <property type="entry name" value="Rhomboid-like"/>
    <property type="match status" value="1"/>
</dbReference>
<organism evidence="8 9">
    <name type="scientific">Staphylococcus piscifermentans</name>
    <dbReference type="NCBI Taxonomy" id="70258"/>
    <lineage>
        <taxon>Bacteria</taxon>
        <taxon>Bacillati</taxon>
        <taxon>Bacillota</taxon>
        <taxon>Bacilli</taxon>
        <taxon>Bacillales</taxon>
        <taxon>Staphylococcaceae</taxon>
        <taxon>Staphylococcus</taxon>
    </lineage>
</organism>
<dbReference type="OrthoDB" id="9813074at2"/>
<dbReference type="PANTHER" id="PTHR43731:SF14">
    <property type="entry name" value="PRESENILIN-ASSOCIATED RHOMBOID-LIKE PROTEIN, MITOCHONDRIAL"/>
    <property type="match status" value="1"/>
</dbReference>
<keyword evidence="8" id="KW-0645">Protease</keyword>
<evidence type="ECO:0000256" key="6">
    <source>
        <dbReference type="ARBA" id="ARBA00023136"/>
    </source>
</evidence>
<dbReference type="RefSeq" id="WP_095105025.1">
    <property type="nucleotide sequence ID" value="NZ_BKAR01000014.1"/>
</dbReference>
<keyword evidence="3" id="KW-0812">Transmembrane</keyword>
<dbReference type="SUPFAM" id="SSF144091">
    <property type="entry name" value="Rhomboid-like"/>
    <property type="match status" value="1"/>
</dbReference>
<dbReference type="SUPFAM" id="SSF48452">
    <property type="entry name" value="TPR-like"/>
    <property type="match status" value="1"/>
</dbReference>
<sequence>MRIEKQFWKLIYYWIRYLNYEIAYRNKEDSEIWLSNKRKHKIVIFKTEVNSSQEIRFDKSRVQEHEKEISEFTGFKIKEVDFYYLTEKIFTYENLNEVHPIKMKFNVIRNMKDLNKIFPNPLLIRLYSRNNDKTSLYYKKRVLSDNPLEKYMMKFAPVTYGLIALNVIIWLYMFLILNIFSDNRMIDVGGLVHFNVVHGEWYRLITSMFLHFNFEHILMNMLSLFIFGKLVEAIAGHWRMLGIYLISGVFGNLVSLAIDSTSISVGASGAIFGLIGALFAMMFIGKQYERKTLFQLIGVLLLLTLVSLFISNVNIFAHIGGFIGGILITFIGYYYKVNRKYFWISLGIMVILTILLLIRTLTIKEDNIYDKLIRDEMNEGNYNKASQLVEHTINKGYEDDETYYLSGLIKATKDSKAEGISTWERGLKYYPESGILHYELAIANRSLGDKKSALKHIKIAYKNHPHNEKYKYLKEELTHDNESADK</sequence>
<keyword evidence="9" id="KW-1185">Reference proteome</keyword>
<protein>
    <submittedName>
        <fullName evidence="8">Rhomboid family intramembrane serine protease</fullName>
    </submittedName>
</protein>